<accession>A0A150LGU8</accession>
<keyword evidence="3" id="KW-0804">Transcription</keyword>
<evidence type="ECO:0000313" key="5">
    <source>
        <dbReference type="EMBL" id="KYD11537.1"/>
    </source>
</evidence>
<dbReference type="GO" id="GO:0003677">
    <property type="term" value="F:DNA binding"/>
    <property type="evidence" value="ECO:0007669"/>
    <property type="project" value="UniProtKB-KW"/>
</dbReference>
<keyword evidence="6" id="KW-1185">Reference proteome</keyword>
<evidence type="ECO:0000256" key="3">
    <source>
        <dbReference type="ARBA" id="ARBA00023163"/>
    </source>
</evidence>
<reference evidence="5 6" key="1">
    <citation type="submission" date="2016-01" db="EMBL/GenBank/DDBJ databases">
        <title>Genome Sequences of Twelve Sporeforming Bacillus Species Isolated from Foods.</title>
        <authorList>
            <person name="Berendsen E.M."/>
            <person name="Wells-Bennik M.H."/>
            <person name="Krawcyk A.O."/>
            <person name="De Jong A."/>
            <person name="Holsappel S."/>
            <person name="Eijlander R.T."/>
            <person name="Kuipers O.P."/>
        </authorList>
    </citation>
    <scope>NUCLEOTIDE SEQUENCE [LARGE SCALE GENOMIC DNA]</scope>
    <source>
        <strain evidence="5 6">B4102</strain>
    </source>
</reference>
<dbReference type="OrthoDB" id="9781630at2"/>
<evidence type="ECO:0000259" key="4">
    <source>
        <dbReference type="PROSITE" id="PS50949"/>
    </source>
</evidence>
<dbReference type="Gene3D" id="1.10.10.10">
    <property type="entry name" value="Winged helix-like DNA-binding domain superfamily/Winged helix DNA-binding domain"/>
    <property type="match status" value="1"/>
</dbReference>
<dbReference type="AlphaFoldDB" id="A0A150LGU8"/>
<dbReference type="SMART" id="SM00345">
    <property type="entry name" value="HTH_GNTR"/>
    <property type="match status" value="1"/>
</dbReference>
<dbReference type="PANTHER" id="PTHR43537:SF24">
    <property type="entry name" value="GLUCONATE OPERON TRANSCRIPTIONAL REPRESSOR"/>
    <property type="match status" value="1"/>
</dbReference>
<dbReference type="STRING" id="46224.B4102_0208"/>
<feature type="domain" description="HTH gntR-type" evidence="4">
    <location>
        <begin position="10"/>
        <end position="77"/>
    </location>
</feature>
<dbReference type="PANTHER" id="PTHR43537">
    <property type="entry name" value="TRANSCRIPTIONAL REGULATOR, GNTR FAMILY"/>
    <property type="match status" value="1"/>
</dbReference>
<dbReference type="InterPro" id="IPR036390">
    <property type="entry name" value="WH_DNA-bd_sf"/>
</dbReference>
<evidence type="ECO:0000313" key="6">
    <source>
        <dbReference type="Proteomes" id="UP000075666"/>
    </source>
</evidence>
<dbReference type="InterPro" id="IPR011711">
    <property type="entry name" value="GntR_C"/>
</dbReference>
<sequence length="227" mass="25833">MSLFKVQQAPSLKQQAYEGIKNAIILQKIPPGSALFERDLGESLEISRTPVREAILLLEMEGWVKSIPRKGTFVSQITISDVEEVIQIRKALESLIIELIIPIIKERDIEQLNEIYVKQLGQVEDNGQFISVDKDFHIYLSELSGNRRLVYLMNTISEQIRWFGVSAVNLPNRKEQTLKEHARIIDCLKNKEVEKAKKAALEHIEHTRTAILSSLNATNESVSEEGE</sequence>
<keyword evidence="2" id="KW-0238">DNA-binding</keyword>
<dbReference type="RefSeq" id="WP_066226132.1">
    <property type="nucleotide sequence ID" value="NZ_JALKTV010000004.1"/>
</dbReference>
<gene>
    <name evidence="5" type="ORF">B4102_0208</name>
</gene>
<dbReference type="EMBL" id="LQYN01000005">
    <property type="protein sequence ID" value="KYD11537.1"/>
    <property type="molecule type" value="Genomic_DNA"/>
</dbReference>
<dbReference type="PROSITE" id="PS50949">
    <property type="entry name" value="HTH_GNTR"/>
    <property type="match status" value="1"/>
</dbReference>
<dbReference type="PATRIC" id="fig|46224.3.peg.3463"/>
<dbReference type="Pfam" id="PF00392">
    <property type="entry name" value="GntR"/>
    <property type="match status" value="1"/>
</dbReference>
<proteinExistence type="predicted"/>
<dbReference type="InterPro" id="IPR000524">
    <property type="entry name" value="Tscrpt_reg_HTH_GntR"/>
</dbReference>
<dbReference type="CDD" id="cd07377">
    <property type="entry name" value="WHTH_GntR"/>
    <property type="match status" value="1"/>
</dbReference>
<dbReference type="Pfam" id="PF07729">
    <property type="entry name" value="FCD"/>
    <property type="match status" value="1"/>
</dbReference>
<evidence type="ECO:0000256" key="2">
    <source>
        <dbReference type="ARBA" id="ARBA00023125"/>
    </source>
</evidence>
<comment type="caution">
    <text evidence="5">The sequence shown here is derived from an EMBL/GenBank/DDBJ whole genome shotgun (WGS) entry which is preliminary data.</text>
</comment>
<organism evidence="5 6">
    <name type="scientific">Heyndrickxia sporothermodurans</name>
    <dbReference type="NCBI Taxonomy" id="46224"/>
    <lineage>
        <taxon>Bacteria</taxon>
        <taxon>Bacillati</taxon>
        <taxon>Bacillota</taxon>
        <taxon>Bacilli</taxon>
        <taxon>Bacillales</taxon>
        <taxon>Bacillaceae</taxon>
        <taxon>Heyndrickxia</taxon>
    </lineage>
</organism>
<dbReference type="SUPFAM" id="SSF48008">
    <property type="entry name" value="GntR ligand-binding domain-like"/>
    <property type="match status" value="1"/>
</dbReference>
<keyword evidence="1" id="KW-0805">Transcription regulation</keyword>
<dbReference type="Gene3D" id="1.20.120.530">
    <property type="entry name" value="GntR ligand-binding domain-like"/>
    <property type="match status" value="1"/>
</dbReference>
<dbReference type="InterPro" id="IPR036388">
    <property type="entry name" value="WH-like_DNA-bd_sf"/>
</dbReference>
<dbReference type="SMART" id="SM00895">
    <property type="entry name" value="FCD"/>
    <property type="match status" value="1"/>
</dbReference>
<name>A0A150LGU8_9BACI</name>
<dbReference type="GO" id="GO:0003700">
    <property type="term" value="F:DNA-binding transcription factor activity"/>
    <property type="evidence" value="ECO:0007669"/>
    <property type="project" value="InterPro"/>
</dbReference>
<dbReference type="SUPFAM" id="SSF46785">
    <property type="entry name" value="Winged helix' DNA-binding domain"/>
    <property type="match status" value="1"/>
</dbReference>
<dbReference type="Proteomes" id="UP000075666">
    <property type="component" value="Unassembled WGS sequence"/>
</dbReference>
<evidence type="ECO:0000256" key="1">
    <source>
        <dbReference type="ARBA" id="ARBA00023015"/>
    </source>
</evidence>
<dbReference type="InterPro" id="IPR008920">
    <property type="entry name" value="TF_FadR/GntR_C"/>
</dbReference>
<protein>
    <recommendedName>
        <fullName evidence="4">HTH gntR-type domain-containing protein</fullName>
    </recommendedName>
</protein>